<dbReference type="InterPro" id="IPR011650">
    <property type="entry name" value="Peptidase_M20_dimer"/>
</dbReference>
<feature type="active site" description="Proton acceptor" evidence="5">
    <location>
        <position position="150"/>
    </location>
</feature>
<dbReference type="RefSeq" id="WP_091321193.1">
    <property type="nucleotide sequence ID" value="NZ_FMIB01000002.1"/>
</dbReference>
<organism evidence="7 8">
    <name type="scientific">Micromonospora chersina</name>
    <dbReference type="NCBI Taxonomy" id="47854"/>
    <lineage>
        <taxon>Bacteria</taxon>
        <taxon>Bacillati</taxon>
        <taxon>Actinomycetota</taxon>
        <taxon>Actinomycetes</taxon>
        <taxon>Micromonosporales</taxon>
        <taxon>Micromonosporaceae</taxon>
        <taxon>Micromonospora</taxon>
    </lineage>
</organism>
<reference evidence="8" key="1">
    <citation type="submission" date="2016-06" db="EMBL/GenBank/DDBJ databases">
        <authorList>
            <person name="Varghese N."/>
            <person name="Submissions Spin"/>
        </authorList>
    </citation>
    <scope>NUCLEOTIDE SEQUENCE [LARGE SCALE GENOMIC DNA]</scope>
    <source>
        <strain evidence="8">DSM 44151</strain>
    </source>
</reference>
<evidence type="ECO:0000256" key="4">
    <source>
        <dbReference type="ARBA" id="ARBA00022833"/>
    </source>
</evidence>
<evidence type="ECO:0000313" key="7">
    <source>
        <dbReference type="EMBL" id="SCL72019.1"/>
    </source>
</evidence>
<dbReference type="Gene3D" id="3.40.630.10">
    <property type="entry name" value="Zn peptidases"/>
    <property type="match status" value="1"/>
</dbReference>
<proteinExistence type="predicted"/>
<dbReference type="InterPro" id="IPR017150">
    <property type="entry name" value="Pept_M20_glutamate_carboxypep"/>
</dbReference>
<dbReference type="OrthoDB" id="9783294at2"/>
<dbReference type="PROSITE" id="PS00758">
    <property type="entry name" value="ARGE_DAPE_CPG2_1"/>
    <property type="match status" value="1"/>
</dbReference>
<dbReference type="Pfam" id="PF01546">
    <property type="entry name" value="Peptidase_M20"/>
    <property type="match status" value="1"/>
</dbReference>
<evidence type="ECO:0000256" key="1">
    <source>
        <dbReference type="ARBA" id="ARBA00001947"/>
    </source>
</evidence>
<keyword evidence="7" id="KW-0645">Protease</keyword>
<dbReference type="InterPro" id="IPR001261">
    <property type="entry name" value="ArgE/DapE_CS"/>
</dbReference>
<feature type="domain" description="Peptidase M20 dimerisation" evidence="6">
    <location>
        <begin position="186"/>
        <end position="284"/>
    </location>
</feature>
<dbReference type="PANTHER" id="PTHR43808">
    <property type="entry name" value="ACETYLORNITHINE DEACETYLASE"/>
    <property type="match status" value="1"/>
</dbReference>
<dbReference type="EMBL" id="FMIB01000002">
    <property type="protein sequence ID" value="SCL72019.1"/>
    <property type="molecule type" value="Genomic_DNA"/>
</dbReference>
<dbReference type="Proteomes" id="UP000198605">
    <property type="component" value="Unassembled WGS sequence"/>
</dbReference>
<dbReference type="STRING" id="47854.GA0070603_6164"/>
<dbReference type="PIRSF" id="PIRSF037238">
    <property type="entry name" value="Carboxypeptidase_G2"/>
    <property type="match status" value="1"/>
</dbReference>
<keyword evidence="2" id="KW-0479">Metal-binding</keyword>
<dbReference type="AlphaFoldDB" id="A0A1C6W0A2"/>
<evidence type="ECO:0000256" key="5">
    <source>
        <dbReference type="PIRSR" id="PIRSR037238-1"/>
    </source>
</evidence>
<dbReference type="PANTHER" id="PTHR43808:SF9">
    <property type="entry name" value="BLL0789 PROTEIN"/>
    <property type="match status" value="1"/>
</dbReference>
<dbReference type="InterPro" id="IPR050072">
    <property type="entry name" value="Peptidase_M20A"/>
</dbReference>
<protein>
    <submittedName>
        <fullName evidence="7">Glutamate carboxypeptidase</fullName>
    </submittedName>
</protein>
<evidence type="ECO:0000259" key="6">
    <source>
        <dbReference type="Pfam" id="PF07687"/>
    </source>
</evidence>
<keyword evidence="7" id="KW-0121">Carboxypeptidase</keyword>
<evidence type="ECO:0000256" key="2">
    <source>
        <dbReference type="ARBA" id="ARBA00022723"/>
    </source>
</evidence>
<dbReference type="Gene3D" id="3.30.70.360">
    <property type="match status" value="1"/>
</dbReference>
<dbReference type="InterPro" id="IPR002933">
    <property type="entry name" value="Peptidase_M20"/>
</dbReference>
<dbReference type="GeneID" id="43282768"/>
<evidence type="ECO:0000256" key="3">
    <source>
        <dbReference type="ARBA" id="ARBA00022801"/>
    </source>
</evidence>
<dbReference type="SUPFAM" id="SSF55031">
    <property type="entry name" value="Bacterial exopeptidase dimerisation domain"/>
    <property type="match status" value="1"/>
</dbReference>
<comment type="cofactor">
    <cofactor evidence="1">
        <name>Zn(2+)</name>
        <dbReference type="ChEBI" id="CHEBI:29105"/>
    </cofactor>
</comment>
<keyword evidence="4" id="KW-0862">Zinc</keyword>
<accession>A0A1C6W0A2</accession>
<feature type="active site" evidence="5">
    <location>
        <position position="89"/>
    </location>
</feature>
<dbReference type="InterPro" id="IPR036264">
    <property type="entry name" value="Bact_exopeptidase_dim_dom"/>
</dbReference>
<gene>
    <name evidence="7" type="ORF">GA0070603_6164</name>
</gene>
<dbReference type="SUPFAM" id="SSF53187">
    <property type="entry name" value="Zn-dependent exopeptidases"/>
    <property type="match status" value="1"/>
</dbReference>
<name>A0A1C6W0A2_9ACTN</name>
<evidence type="ECO:0000313" key="8">
    <source>
        <dbReference type="Proteomes" id="UP000198605"/>
    </source>
</evidence>
<dbReference type="Pfam" id="PF07687">
    <property type="entry name" value="M20_dimer"/>
    <property type="match status" value="1"/>
</dbReference>
<dbReference type="GO" id="GO:0046872">
    <property type="term" value="F:metal ion binding"/>
    <property type="evidence" value="ECO:0007669"/>
    <property type="project" value="UniProtKB-KW"/>
</dbReference>
<keyword evidence="3" id="KW-0378">Hydrolase</keyword>
<keyword evidence="8" id="KW-1185">Reference proteome</keyword>
<sequence length="401" mass="41156">MDPLLTAAGDRLAAYHDRLAQLVAVDSGSRQVDGLRAAADLVQTWCLAAGMAVEREPVTDPAGTPLGDVLIARRRGAGSRRILLAGHLDTVFPPGTAAARPFRIHDGRAYGPGVSDDKGGLLAGLAAVEVLAALNLDGYGELVLVCTPDEEIGSPGSRPLLRTLGAEADVALCLECARDNGDLVSARKGVADLEVTLRGRAAHAGIEPERGANALLAAARLTVALDQLNGRWPGVTVNVGLLEAGGRPNVVADHARMLVDLRAWHTGEYEAALAEIRRLVAAPSVSGVRGELAVHAPTPPWEPGEGGHRLTELAAKVGAGIGVPVSHTATGGCADANLLAEAGAAVLDGLGPIGGADHSPHEWLDLDSVVPRVALLAGLVDLVAAVGVECHVPPHERMTTA</sequence>
<dbReference type="GO" id="GO:0004180">
    <property type="term" value="F:carboxypeptidase activity"/>
    <property type="evidence" value="ECO:0007669"/>
    <property type="project" value="UniProtKB-KW"/>
</dbReference>